<feature type="compositionally biased region" description="Polar residues" evidence="1">
    <location>
        <begin position="28"/>
        <end position="42"/>
    </location>
</feature>
<name>A0A161XUG1_9GAMM</name>
<dbReference type="Gene3D" id="2.60.40.10">
    <property type="entry name" value="Immunoglobulins"/>
    <property type="match status" value="1"/>
</dbReference>
<evidence type="ECO:0000313" key="3">
    <source>
        <dbReference type="Proteomes" id="UP000076643"/>
    </source>
</evidence>
<accession>A0A161XUG1</accession>
<reference evidence="2 3" key="1">
    <citation type="submission" date="2013-07" db="EMBL/GenBank/DDBJ databases">
        <title>Comparative Genomic and Metabolomic Analysis of Twelve Strains of Pseudoalteromonas luteoviolacea.</title>
        <authorList>
            <person name="Vynne N.G."/>
            <person name="Mansson M."/>
            <person name="Gram L."/>
        </authorList>
    </citation>
    <scope>NUCLEOTIDE SEQUENCE [LARGE SCALE GENOMIC DNA]</scope>
    <source>
        <strain evidence="2 3">DSM 6061</strain>
    </source>
</reference>
<dbReference type="RefSeq" id="WP_063365640.1">
    <property type="nucleotide sequence ID" value="NZ_AQHB01000049.1"/>
</dbReference>
<dbReference type="InterPro" id="IPR013783">
    <property type="entry name" value="Ig-like_fold"/>
</dbReference>
<evidence type="ECO:0000313" key="2">
    <source>
        <dbReference type="EMBL" id="KZN34105.1"/>
    </source>
</evidence>
<dbReference type="Pfam" id="PF22352">
    <property type="entry name" value="K319L-like_PKD"/>
    <property type="match status" value="1"/>
</dbReference>
<dbReference type="Proteomes" id="UP000076643">
    <property type="component" value="Unassembled WGS sequence"/>
</dbReference>
<comment type="caution">
    <text evidence="2">The sequence shown here is derived from an EMBL/GenBank/DDBJ whole genome shotgun (WGS) entry which is preliminary data.</text>
</comment>
<protein>
    <recommendedName>
        <fullName evidence="4">PKD/Chitinase domain-containing protein</fullName>
    </recommendedName>
</protein>
<evidence type="ECO:0008006" key="4">
    <source>
        <dbReference type="Google" id="ProtNLM"/>
    </source>
</evidence>
<sequence length="1133" mass="123620">MLVVSCGGSSGGDSGSPSTPSPTPTPTQPQNNAPTVSISGENTIQEQKEISLTAEASDSDGSVESYSWQIVSGPTATLQNSATKTVTFITPDVTEDTSMTLRVTVTDDDSATASADFNLSVSRIVKSVTITGLVTDGPIPNAALTLIIGDKNFELTADAEGKYTYQLDVDESMENDLVRIRAKGGTTQSEVEFYSQLPSFASIQAQAGEDGILDKDDNFGVNITNVTTSEYALITREVGVPTSQSTLNQALVGIDADEKLTLAALIKIVVDGEGDDAFDLPPGVNSTFDLVSSQSAVNDLTNTINETSPTLIDSTKTQIKDDGDLVDSGQSGITGDFLIGSTSRFEDLFLEATFNSDSTGTFADYSSGDITWSQTEQGVVNITFVGDVRSNGFPCSNSEGMQFVCQFKYKSASFNIIDENPISKAISIAFVGDEITVVEEGEGTVLRSDVSRPAELSMIDKNNTITPDSGKFTGEWYINALYYIDTGSFASKVTFNTDGTGSAQTPTSESRAITWSISNNVLTITLVATDSLAAKSFKYWMIKGIHTGYQFWATTEKTESETRRRRSGLMLPEEQIALSESDALGRFREYYGSSELRNNFIDNYINGASYDFLNNYLDAWHISGRTLSMMNFLDSSSGTGKSTRQCSENATSEQCVVQWHHNIEIISRNSDTWFGRVSYPLSSPNSSRVVQYHKGQSTLSQFDYFWLDNRFMYFIEDSQLLSNQFSVKTNEDNTTSRVVLTNGNEIGSYSVAQGLLKIDQMGSIGVTELNMFDRDYLNVCGYPEGTSCDSGEVRNLYFNSAVASRALTPPTPAPTPLAIDGTWYVPSEPNFVIVIRDGVWVHMELKTDQDPQGFAGLEIGSLSWNESTGELTVSKVIDTNGVYGFDTNLKHIATVANNQLTLDVEGESPTVFERLIDSSEPRVGGFIEYPLSTDKIFVNVFMPDNKFFEAEYNPAMSDGPGINYGSYVYNSESGFAQLTYELNQLNTDDTTFFMYQAGPDVIHWKDADEVGAVVRVKLNGPQTQFEASKIKYERFALKNGDTTHYLDMYGDGTADFVTDGKTRAFTWTLTVGQLNLKAVTPSAGLAVEGYVITPTSNISDGWNVDVTMLAHPTVVDNPDSPDHHSRFSGTLRR</sequence>
<dbReference type="PATRIC" id="fig|1365250.3.peg.3558"/>
<gene>
    <name evidence="2" type="ORF">N475_19310</name>
</gene>
<dbReference type="AlphaFoldDB" id="A0A161XUG1"/>
<evidence type="ECO:0000256" key="1">
    <source>
        <dbReference type="SAM" id="MobiDB-lite"/>
    </source>
</evidence>
<keyword evidence="3" id="KW-1185">Reference proteome</keyword>
<dbReference type="EMBL" id="AUYB01000119">
    <property type="protein sequence ID" value="KZN34105.1"/>
    <property type="molecule type" value="Genomic_DNA"/>
</dbReference>
<organism evidence="2 3">
    <name type="scientific">Pseudoalteromonas luteoviolacea DSM 6061</name>
    <dbReference type="NCBI Taxonomy" id="1365250"/>
    <lineage>
        <taxon>Bacteria</taxon>
        <taxon>Pseudomonadati</taxon>
        <taxon>Pseudomonadota</taxon>
        <taxon>Gammaproteobacteria</taxon>
        <taxon>Alteromonadales</taxon>
        <taxon>Pseudoalteromonadaceae</taxon>
        <taxon>Pseudoalteromonas</taxon>
    </lineage>
</organism>
<feature type="region of interest" description="Disordered" evidence="1">
    <location>
        <begin position="1"/>
        <end position="42"/>
    </location>
</feature>
<proteinExistence type="predicted"/>